<evidence type="ECO:0000256" key="1">
    <source>
        <dbReference type="ARBA" id="ARBA00004651"/>
    </source>
</evidence>
<evidence type="ECO:0000256" key="5">
    <source>
        <dbReference type="ARBA" id="ARBA00022475"/>
    </source>
</evidence>
<comment type="subcellular location">
    <subcellularLocation>
        <location evidence="1 11">Cell membrane</location>
        <topology evidence="1 11">Multi-pass membrane protein</topology>
    </subcellularLocation>
</comment>
<feature type="compositionally biased region" description="Low complexity" evidence="12">
    <location>
        <begin position="109"/>
        <end position="118"/>
    </location>
</feature>
<dbReference type="Proteomes" id="UP000179076">
    <property type="component" value="Unassembled WGS sequence"/>
</dbReference>
<name>A0A1F6VIA3_9PROT</name>
<dbReference type="AlphaFoldDB" id="A0A1F6VIA3"/>
<dbReference type="PRINTS" id="PR01651">
    <property type="entry name" value="SECGEXPORT"/>
</dbReference>
<dbReference type="InterPro" id="IPR004692">
    <property type="entry name" value="SecG"/>
</dbReference>
<dbReference type="NCBIfam" id="TIGR00810">
    <property type="entry name" value="secG"/>
    <property type="match status" value="1"/>
</dbReference>
<comment type="caution">
    <text evidence="11">Lacks conserved residue(s) required for the propagation of feature annotation.</text>
</comment>
<feature type="compositionally biased region" description="Pro residues" evidence="12">
    <location>
        <begin position="91"/>
        <end position="108"/>
    </location>
</feature>
<dbReference type="Pfam" id="PF03840">
    <property type="entry name" value="SecG"/>
    <property type="match status" value="1"/>
</dbReference>
<dbReference type="GO" id="GO:0065002">
    <property type="term" value="P:intracellular protein transmembrane transport"/>
    <property type="evidence" value="ECO:0007669"/>
    <property type="project" value="TreeGrafter"/>
</dbReference>
<keyword evidence="9 11" id="KW-0811">Translocation</keyword>
<evidence type="ECO:0000256" key="10">
    <source>
        <dbReference type="ARBA" id="ARBA00023136"/>
    </source>
</evidence>
<reference evidence="13 14" key="1">
    <citation type="journal article" date="2016" name="Nat. Commun.">
        <title>Thousands of microbial genomes shed light on interconnected biogeochemical processes in an aquifer system.</title>
        <authorList>
            <person name="Anantharaman K."/>
            <person name="Brown C.T."/>
            <person name="Hug L.A."/>
            <person name="Sharon I."/>
            <person name="Castelle C.J."/>
            <person name="Probst A.J."/>
            <person name="Thomas B.C."/>
            <person name="Singh A."/>
            <person name="Wilkins M.J."/>
            <person name="Karaoz U."/>
            <person name="Brodie E.L."/>
            <person name="Williams K.H."/>
            <person name="Hubbard S.S."/>
            <person name="Banfield J.F."/>
        </authorList>
    </citation>
    <scope>NUCLEOTIDE SEQUENCE [LARGE SCALE GENOMIC DNA]</scope>
</reference>
<keyword evidence="7 11" id="KW-0653">Protein transport</keyword>
<evidence type="ECO:0000256" key="6">
    <source>
        <dbReference type="ARBA" id="ARBA00022692"/>
    </source>
</evidence>
<evidence type="ECO:0000256" key="9">
    <source>
        <dbReference type="ARBA" id="ARBA00023010"/>
    </source>
</evidence>
<keyword evidence="6 11" id="KW-0812">Transmembrane</keyword>
<evidence type="ECO:0000256" key="2">
    <source>
        <dbReference type="ARBA" id="ARBA00008445"/>
    </source>
</evidence>
<evidence type="ECO:0000256" key="4">
    <source>
        <dbReference type="ARBA" id="ARBA00022448"/>
    </source>
</evidence>
<proteinExistence type="inferred from homology"/>
<evidence type="ECO:0000256" key="8">
    <source>
        <dbReference type="ARBA" id="ARBA00022989"/>
    </source>
</evidence>
<dbReference type="PANTHER" id="PTHR34182:SF1">
    <property type="entry name" value="PROTEIN-EXPORT MEMBRANE PROTEIN SECG"/>
    <property type="match status" value="1"/>
</dbReference>
<evidence type="ECO:0000256" key="12">
    <source>
        <dbReference type="SAM" id="MobiDB-lite"/>
    </source>
</evidence>
<keyword evidence="5 11" id="KW-1003">Cell membrane</keyword>
<comment type="similarity">
    <text evidence="2 11">Belongs to the SecG family.</text>
</comment>
<dbReference type="EMBL" id="MFSP01000022">
    <property type="protein sequence ID" value="OGI69377.1"/>
    <property type="molecule type" value="Genomic_DNA"/>
</dbReference>
<dbReference type="GO" id="GO:0015450">
    <property type="term" value="F:protein-transporting ATPase activity"/>
    <property type="evidence" value="ECO:0007669"/>
    <property type="project" value="UniProtKB-UniRule"/>
</dbReference>
<dbReference type="GO" id="GO:0009306">
    <property type="term" value="P:protein secretion"/>
    <property type="evidence" value="ECO:0007669"/>
    <property type="project" value="UniProtKB-UniRule"/>
</dbReference>
<comment type="caution">
    <text evidence="13">The sequence shown here is derived from an EMBL/GenBank/DDBJ whole genome shotgun (WGS) entry which is preliminary data.</text>
</comment>
<dbReference type="PANTHER" id="PTHR34182">
    <property type="entry name" value="PROTEIN-EXPORT MEMBRANE PROTEIN SECG"/>
    <property type="match status" value="1"/>
</dbReference>
<gene>
    <name evidence="13" type="ORF">A2W18_10000</name>
</gene>
<dbReference type="GO" id="GO:0043952">
    <property type="term" value="P:protein transport by the Sec complex"/>
    <property type="evidence" value="ECO:0007669"/>
    <property type="project" value="TreeGrafter"/>
</dbReference>
<keyword evidence="4 11" id="KW-0813">Transport</keyword>
<protein>
    <recommendedName>
        <fullName evidence="3 11">Protein-export membrane protein SecG</fullName>
    </recommendedName>
</protein>
<accession>A0A1F6VIA3</accession>
<evidence type="ECO:0000313" key="14">
    <source>
        <dbReference type="Proteomes" id="UP000179076"/>
    </source>
</evidence>
<feature type="region of interest" description="Disordered" evidence="12">
    <location>
        <begin position="78"/>
        <end position="118"/>
    </location>
</feature>
<comment type="function">
    <text evidence="11">Involved in protein export. Participates in an early event of protein translocation.</text>
</comment>
<evidence type="ECO:0000256" key="11">
    <source>
        <dbReference type="RuleBase" id="RU365087"/>
    </source>
</evidence>
<organism evidence="13 14">
    <name type="scientific">Candidatus Muproteobacteria bacterium RBG_16_60_9</name>
    <dbReference type="NCBI Taxonomy" id="1817755"/>
    <lineage>
        <taxon>Bacteria</taxon>
        <taxon>Pseudomonadati</taxon>
        <taxon>Pseudomonadota</taxon>
        <taxon>Candidatus Muproteobacteria</taxon>
    </lineage>
</organism>
<feature type="transmembrane region" description="Helical" evidence="11">
    <location>
        <begin position="51"/>
        <end position="73"/>
    </location>
</feature>
<evidence type="ECO:0000313" key="13">
    <source>
        <dbReference type="EMBL" id="OGI69377.1"/>
    </source>
</evidence>
<dbReference type="GO" id="GO:0005886">
    <property type="term" value="C:plasma membrane"/>
    <property type="evidence" value="ECO:0007669"/>
    <property type="project" value="UniProtKB-SubCell"/>
</dbReference>
<keyword evidence="10 11" id="KW-0472">Membrane</keyword>
<evidence type="ECO:0000256" key="7">
    <source>
        <dbReference type="ARBA" id="ARBA00022927"/>
    </source>
</evidence>
<evidence type="ECO:0000256" key="3">
    <source>
        <dbReference type="ARBA" id="ARBA00017876"/>
    </source>
</evidence>
<sequence length="118" mass="12006">MREIIVVIDILAAIGLVALILLQQGKGADMGAAFGSGASQTLFGSRGTANFLTRTTAVLALVFFVANLTLAYLATTPTRPGSVATQTPTPVSVPAPEVPVPPATPATPQPTKAPEVPK</sequence>
<keyword evidence="8 11" id="KW-1133">Transmembrane helix</keyword>